<evidence type="ECO:0000313" key="1">
    <source>
        <dbReference type="EMBL" id="KAF2876077.1"/>
    </source>
</evidence>
<gene>
    <name evidence="1" type="ORF">BDV95DRAFT_559955</name>
</gene>
<keyword evidence="1" id="KW-0223">Dioxygenase</keyword>
<dbReference type="AlphaFoldDB" id="A0A7C8ICA5"/>
<organism evidence="1 2">
    <name type="scientific">Massariosphaeria phaeospora</name>
    <dbReference type="NCBI Taxonomy" id="100035"/>
    <lineage>
        <taxon>Eukaryota</taxon>
        <taxon>Fungi</taxon>
        <taxon>Dikarya</taxon>
        <taxon>Ascomycota</taxon>
        <taxon>Pezizomycotina</taxon>
        <taxon>Dothideomycetes</taxon>
        <taxon>Pleosporomycetidae</taxon>
        <taxon>Pleosporales</taxon>
        <taxon>Pleosporales incertae sedis</taxon>
        <taxon>Massariosphaeria</taxon>
    </lineage>
</organism>
<dbReference type="InterPro" id="IPR018724">
    <property type="entry name" value="2OG-Fe_dioxygenase"/>
</dbReference>
<comment type="caution">
    <text evidence="1">The sequence shown here is derived from an EMBL/GenBank/DDBJ whole genome shotgun (WGS) entry which is preliminary data.</text>
</comment>
<evidence type="ECO:0000313" key="2">
    <source>
        <dbReference type="Proteomes" id="UP000481861"/>
    </source>
</evidence>
<keyword evidence="2" id="KW-1185">Reference proteome</keyword>
<name>A0A7C8ICA5_9PLEO</name>
<sequence length="305" mass="34549">MPHSVDSTPEDIITTLYNLRSKFLSKRAIFVPSNEMINILLALGADAKDLKRIQATSETLQTDPTLPFRRSKNGRFMYDLSSAGSPKLHRLEHQPFILSAEEDFVRHDSGQVRQFIEIEDDLQGNSVLHALFKFKTFMMQGVGKDFTPRPSLDYDTSDFICTLFHLRTVTTPTLVGEPALEGVHSDGVDFTMTTFLGADNMTDDSAVTFVHDNAETNALPFDKTDPKHLLATFQHKNLLDTLLFVDHERKHSLSPVKAVVPEKETTRDMLVFFTRKPVVKGHVSYEFDSLRMHRRLPLDVSLSVV</sequence>
<accession>A0A7C8ICA5</accession>
<dbReference type="Gene3D" id="2.60.120.620">
    <property type="entry name" value="q2cbj1_9rhob like domain"/>
    <property type="match status" value="1"/>
</dbReference>
<dbReference type="OrthoDB" id="5307791at2759"/>
<keyword evidence="1" id="KW-0560">Oxidoreductase</keyword>
<proteinExistence type="predicted"/>
<protein>
    <submittedName>
        <fullName evidence="1">2OG-Fe dioxygenase-domain-containing protein</fullName>
    </submittedName>
</protein>
<reference evidence="1 2" key="1">
    <citation type="submission" date="2020-01" db="EMBL/GenBank/DDBJ databases">
        <authorList>
            <consortium name="DOE Joint Genome Institute"/>
            <person name="Haridas S."/>
            <person name="Albert R."/>
            <person name="Binder M."/>
            <person name="Bloem J."/>
            <person name="Labutti K."/>
            <person name="Salamov A."/>
            <person name="Andreopoulos B."/>
            <person name="Baker S.E."/>
            <person name="Barry K."/>
            <person name="Bills G."/>
            <person name="Bluhm B.H."/>
            <person name="Cannon C."/>
            <person name="Castanera R."/>
            <person name="Culley D.E."/>
            <person name="Daum C."/>
            <person name="Ezra D."/>
            <person name="Gonzalez J.B."/>
            <person name="Henrissat B."/>
            <person name="Kuo A."/>
            <person name="Liang C."/>
            <person name="Lipzen A."/>
            <person name="Lutzoni F."/>
            <person name="Magnuson J."/>
            <person name="Mondo S."/>
            <person name="Nolan M."/>
            <person name="Ohm R."/>
            <person name="Pangilinan J."/>
            <person name="Park H.-J.H."/>
            <person name="Ramirez L."/>
            <person name="Alfaro M."/>
            <person name="Sun H."/>
            <person name="Tritt A."/>
            <person name="Yoshinaga Y."/>
            <person name="Zwiers L.-H.L."/>
            <person name="Turgeon B.G."/>
            <person name="Goodwin S.B."/>
            <person name="Spatafora J.W."/>
            <person name="Crous P.W."/>
            <person name="Grigoriev I.V."/>
        </authorList>
    </citation>
    <scope>NUCLEOTIDE SEQUENCE [LARGE SCALE GENOMIC DNA]</scope>
    <source>
        <strain evidence="1 2">CBS 611.86</strain>
    </source>
</reference>
<dbReference type="GO" id="GO:0051213">
    <property type="term" value="F:dioxygenase activity"/>
    <property type="evidence" value="ECO:0007669"/>
    <property type="project" value="UniProtKB-KW"/>
</dbReference>
<dbReference type="EMBL" id="JAADJZ010000003">
    <property type="protein sequence ID" value="KAF2876077.1"/>
    <property type="molecule type" value="Genomic_DNA"/>
</dbReference>
<dbReference type="Pfam" id="PF10014">
    <property type="entry name" value="2OG-Fe_Oxy_2"/>
    <property type="match status" value="1"/>
</dbReference>
<dbReference type="Proteomes" id="UP000481861">
    <property type="component" value="Unassembled WGS sequence"/>
</dbReference>